<keyword evidence="14" id="KW-0843">Virulence</keyword>
<evidence type="ECO:0000256" key="1">
    <source>
        <dbReference type="ARBA" id="ARBA00000085"/>
    </source>
</evidence>
<dbReference type="InterPro" id="IPR003661">
    <property type="entry name" value="HisK_dim/P_dom"/>
</dbReference>
<dbReference type="PANTHER" id="PTHR45339:SF1">
    <property type="entry name" value="HYBRID SIGNAL TRANSDUCTION HISTIDINE KINASE J"/>
    <property type="match status" value="1"/>
</dbReference>
<dbReference type="PRINTS" id="PR00344">
    <property type="entry name" value="BCTRLSENSOR"/>
</dbReference>
<evidence type="ECO:0000256" key="5">
    <source>
        <dbReference type="ARBA" id="ARBA00022553"/>
    </source>
</evidence>
<dbReference type="SMART" id="SM00388">
    <property type="entry name" value="HisKA"/>
    <property type="match status" value="1"/>
</dbReference>
<keyword evidence="7 22" id="KW-0812">Transmembrane</keyword>
<keyword evidence="12 22" id="KW-1133">Transmembrane helix</keyword>
<comment type="caution">
    <text evidence="26">The sequence shown here is derived from an EMBL/GenBank/DDBJ whole genome shotgun (WGS) entry which is preliminary data.</text>
</comment>
<keyword evidence="8" id="KW-0732">Signal</keyword>
<dbReference type="Pfam" id="PF00512">
    <property type="entry name" value="HisKA"/>
    <property type="match status" value="1"/>
</dbReference>
<dbReference type="FunFam" id="1.10.287.130:FF:000002">
    <property type="entry name" value="Two-component osmosensing histidine kinase"/>
    <property type="match status" value="1"/>
</dbReference>
<dbReference type="PROSITE" id="PS50109">
    <property type="entry name" value="HIS_KIN"/>
    <property type="match status" value="1"/>
</dbReference>
<evidence type="ECO:0000256" key="11">
    <source>
        <dbReference type="ARBA" id="ARBA00022840"/>
    </source>
</evidence>
<dbReference type="PROSITE" id="PS50894">
    <property type="entry name" value="HPT"/>
    <property type="match status" value="1"/>
</dbReference>
<dbReference type="RefSeq" id="WP_094810537.1">
    <property type="nucleotide sequence ID" value="NZ_NEVU01000001.1"/>
</dbReference>
<evidence type="ECO:0000259" key="23">
    <source>
        <dbReference type="PROSITE" id="PS50109"/>
    </source>
</evidence>
<evidence type="ECO:0000256" key="21">
    <source>
        <dbReference type="PROSITE-ProRule" id="PRU00169"/>
    </source>
</evidence>
<keyword evidence="6" id="KW-0808">Transferase</keyword>
<accession>A0A261VUA4</accession>
<dbReference type="FunFam" id="3.30.565.10:FF:000010">
    <property type="entry name" value="Sensor histidine kinase RcsC"/>
    <property type="match status" value="1"/>
</dbReference>
<evidence type="ECO:0000259" key="24">
    <source>
        <dbReference type="PROSITE" id="PS50110"/>
    </source>
</evidence>
<comment type="subcellular location">
    <subcellularLocation>
        <location evidence="2">Cell membrane</location>
        <topology evidence="2">Multi-pass membrane protein</topology>
    </subcellularLocation>
</comment>
<dbReference type="Gene3D" id="3.40.50.2300">
    <property type="match status" value="1"/>
</dbReference>
<dbReference type="EC" id="2.7.13.3" evidence="3"/>
<dbReference type="Gene3D" id="1.20.120.160">
    <property type="entry name" value="HPT domain"/>
    <property type="match status" value="1"/>
</dbReference>
<gene>
    <name evidence="26" type="ORF">CAL22_03925</name>
</gene>
<dbReference type="SMART" id="SM00387">
    <property type="entry name" value="HATPase_c"/>
    <property type="match status" value="1"/>
</dbReference>
<keyword evidence="5 21" id="KW-0597">Phosphoprotein</keyword>
<evidence type="ECO:0000256" key="7">
    <source>
        <dbReference type="ARBA" id="ARBA00022692"/>
    </source>
</evidence>
<comment type="subunit">
    <text evidence="17">At low DSF concentrations, interacts with RpfF.</text>
</comment>
<dbReference type="EMBL" id="NEVU01000001">
    <property type="protein sequence ID" value="OZI77688.1"/>
    <property type="molecule type" value="Genomic_DNA"/>
</dbReference>
<evidence type="ECO:0000256" key="9">
    <source>
        <dbReference type="ARBA" id="ARBA00022741"/>
    </source>
</evidence>
<dbReference type="CDD" id="cd16922">
    <property type="entry name" value="HATPase_EvgS-ArcB-TorS-like"/>
    <property type="match status" value="1"/>
</dbReference>
<organism evidence="26 27">
    <name type="scientific">Bordetella genomosp. 12</name>
    <dbReference type="NCBI Taxonomy" id="463035"/>
    <lineage>
        <taxon>Bacteria</taxon>
        <taxon>Pseudomonadati</taxon>
        <taxon>Pseudomonadota</taxon>
        <taxon>Betaproteobacteria</taxon>
        <taxon>Burkholderiales</taxon>
        <taxon>Alcaligenaceae</taxon>
        <taxon>Bordetella</taxon>
    </lineage>
</organism>
<feature type="modified residue" description="Phosphohistidine" evidence="20">
    <location>
        <position position="1057"/>
    </location>
</feature>
<dbReference type="InterPro" id="IPR005467">
    <property type="entry name" value="His_kinase_dom"/>
</dbReference>
<feature type="domain" description="Histidine kinase" evidence="23">
    <location>
        <begin position="530"/>
        <end position="748"/>
    </location>
</feature>
<feature type="modified residue" description="4-aspartylphosphate" evidence="21">
    <location>
        <position position="936"/>
    </location>
</feature>
<evidence type="ECO:0000256" key="22">
    <source>
        <dbReference type="SAM" id="Phobius"/>
    </source>
</evidence>
<dbReference type="InterPro" id="IPR003594">
    <property type="entry name" value="HATPase_dom"/>
</dbReference>
<dbReference type="InterPro" id="IPR036641">
    <property type="entry name" value="HPT_dom_sf"/>
</dbReference>
<comment type="catalytic activity">
    <reaction evidence="1">
        <text>ATP + protein L-histidine = ADP + protein N-phospho-L-histidine.</text>
        <dbReference type="EC" id="2.7.13.3"/>
    </reaction>
</comment>
<evidence type="ECO:0000256" key="3">
    <source>
        <dbReference type="ARBA" id="ARBA00012438"/>
    </source>
</evidence>
<keyword evidence="9" id="KW-0547">Nucleotide-binding</keyword>
<dbReference type="Proteomes" id="UP000216429">
    <property type="component" value="Unassembled WGS sequence"/>
</dbReference>
<dbReference type="Pfam" id="PF01627">
    <property type="entry name" value="Hpt"/>
    <property type="match status" value="1"/>
</dbReference>
<evidence type="ECO:0000256" key="6">
    <source>
        <dbReference type="ARBA" id="ARBA00022679"/>
    </source>
</evidence>
<dbReference type="SUPFAM" id="SSF52172">
    <property type="entry name" value="CheY-like"/>
    <property type="match status" value="1"/>
</dbReference>
<feature type="domain" description="Response regulatory" evidence="24">
    <location>
        <begin position="887"/>
        <end position="1001"/>
    </location>
</feature>
<keyword evidence="4" id="KW-1003">Cell membrane</keyword>
<feature type="transmembrane region" description="Helical" evidence="22">
    <location>
        <begin position="21"/>
        <end position="40"/>
    </location>
</feature>
<reference evidence="27" key="1">
    <citation type="submission" date="2017-05" db="EMBL/GenBank/DDBJ databases">
        <title>Complete and WGS of Bordetella genogroups.</title>
        <authorList>
            <person name="Spilker T."/>
            <person name="Lipuma J."/>
        </authorList>
    </citation>
    <scope>NUCLEOTIDE SEQUENCE [LARGE SCALE GENOMIC DNA]</scope>
    <source>
        <strain evidence="27">AU6712</strain>
    </source>
</reference>
<name>A0A261VUA4_9BORD</name>
<protein>
    <recommendedName>
        <fullName evidence="18">Sensory/regulatory protein RpfC</fullName>
        <ecNumber evidence="3">2.7.13.3</ecNumber>
    </recommendedName>
    <alternativeName>
        <fullName evidence="19">Virulence sensor protein BvgS</fullName>
    </alternativeName>
</protein>
<dbReference type="Pfam" id="PF02518">
    <property type="entry name" value="HATPase_c"/>
    <property type="match status" value="1"/>
</dbReference>
<evidence type="ECO:0000256" key="13">
    <source>
        <dbReference type="ARBA" id="ARBA00023012"/>
    </source>
</evidence>
<dbReference type="GO" id="GO:0000155">
    <property type="term" value="F:phosphorelay sensor kinase activity"/>
    <property type="evidence" value="ECO:0007669"/>
    <property type="project" value="InterPro"/>
</dbReference>
<evidence type="ECO:0000256" key="17">
    <source>
        <dbReference type="ARBA" id="ARBA00064003"/>
    </source>
</evidence>
<evidence type="ECO:0000256" key="18">
    <source>
        <dbReference type="ARBA" id="ARBA00068150"/>
    </source>
</evidence>
<evidence type="ECO:0000256" key="12">
    <source>
        <dbReference type="ARBA" id="ARBA00022989"/>
    </source>
</evidence>
<evidence type="ECO:0000256" key="14">
    <source>
        <dbReference type="ARBA" id="ARBA00023026"/>
    </source>
</evidence>
<dbReference type="InterPro" id="IPR004358">
    <property type="entry name" value="Sig_transdc_His_kin-like_C"/>
</dbReference>
<feature type="domain" description="HPt" evidence="25">
    <location>
        <begin position="1018"/>
        <end position="1115"/>
    </location>
</feature>
<dbReference type="Gene3D" id="3.30.565.10">
    <property type="entry name" value="Histidine kinase-like ATPase, C-terminal domain"/>
    <property type="match status" value="1"/>
</dbReference>
<dbReference type="SUPFAM" id="SSF55874">
    <property type="entry name" value="ATPase domain of HSP90 chaperone/DNA topoisomerase II/histidine kinase"/>
    <property type="match status" value="1"/>
</dbReference>
<keyword evidence="11" id="KW-0067">ATP-binding</keyword>
<evidence type="ECO:0000256" key="15">
    <source>
        <dbReference type="ARBA" id="ARBA00023136"/>
    </source>
</evidence>
<keyword evidence="13" id="KW-0902">Two-component regulatory system</keyword>
<evidence type="ECO:0000256" key="4">
    <source>
        <dbReference type="ARBA" id="ARBA00022475"/>
    </source>
</evidence>
<sequence length="1163" mass="123839">MSVQKSEPSPVLARLRRYQHALLIGGGVIITASIIVASLVEIGASAQAYLTHTKEAIEEDVRRSFDVTTQAIATLRQNVGNIESAWAEASRAQPDAALALGQDNVLRVQPTPDVPPLLVIHDGGTPDAAVTQRFAQVAQRMAATASAAAARNGGSLAAYVFSPDKKYIILSALPWGGPPWQDRILKNPPALFAALTSSDGQDITFAPSAEGLVSTAAPRMRWLPPYRSPLSGRDAVRIAAQLKDADGGPIGTLVYEMPLTTLLELLPSGAVGGACLLLASDHSEVARCPADARFGQSQAGTADLQHVDPSSGKGLALGAVMKTWPFGPTGWTLVHVQSWREILAGVRDQVAVTVATSVLIIALVWVLLLLVKRRVLTPAVRQSQRVFDSEQLSRTLVQTAPVGLGLIAREDGEVLLHSPAMAALTAKVNEAGGSLPQALLQNYREQNGDAEAAAPPAEPRILRSDLVFPLDAGRRLDLSVGMVGARYQGQEVLVAAITDVTRNKELEIELSNARLAAEHANAAKSAFLAAMSHEIRTPLNAILGNLELLTYSPLNETQRDRLDVIRSASGGLMALVDDVLDFSKIEAGELALEDLDYDLMELAADALRVFAPLAKDKGLALHGELGAEVALPMRGDPLRVRQVLNNLLSNAIKFTATGAVTLQVARDDARSEVTVTVTDTGIGMTAGQVQELFQDFRQMDPSIGRRFGGTGLGLALCRRLTHAMQGTLVARSRLGEGSAFAVTLPRGAFSATLQPPRFEGQRILLLTAAPAERDAVSQVLAGWGLLVAAYGHPALVQTREAEDAEALVFWGGRETWHPEDERRLADEASWVIDGTEDGPGYPIASGRVVAVSTFGLRALADGLRYALLGEAPAVREAPLRKLAQRLRVLVVEDNAFNRQLFMDQLELLGCLPTAAHDAGAALEQLTQAAFDVLLTDLAMPGRDGFSLTRLVRQRWPDMPVLAATANVTPQKLEQAGLAGISRVLAKPVSLAELAGALAQLAGPGRVDSAAAGPGPLGGRPLPEETWRAYVQACEASVQRLQFAAKRGDVDTLLAELHSVQGACRVFGFDHIGACCAQAEHALRQRGALEDPETVQALCDALQATATRDPACLSNQAQRLDRKLRERAEGSADGGAHDTTRALSRILLASLRDLDRTHAQTHKA</sequence>
<feature type="transmembrane region" description="Helical" evidence="22">
    <location>
        <begin position="350"/>
        <end position="371"/>
    </location>
</feature>
<dbReference type="SMART" id="SM00448">
    <property type="entry name" value="REC"/>
    <property type="match status" value="1"/>
</dbReference>
<dbReference type="InterPro" id="IPR036097">
    <property type="entry name" value="HisK_dim/P_sf"/>
</dbReference>
<keyword evidence="10" id="KW-0418">Kinase</keyword>
<dbReference type="InterPro" id="IPR001789">
    <property type="entry name" value="Sig_transdc_resp-reg_receiver"/>
</dbReference>
<evidence type="ECO:0000259" key="25">
    <source>
        <dbReference type="PROSITE" id="PS50894"/>
    </source>
</evidence>
<dbReference type="GO" id="GO:0005886">
    <property type="term" value="C:plasma membrane"/>
    <property type="evidence" value="ECO:0007669"/>
    <property type="project" value="UniProtKB-SubCell"/>
</dbReference>
<comment type="function">
    <text evidence="16">Member of the two-component regulatory system BvgS/BvgA. Phosphorylates BvgA via a four-step phosphorelay in response to environmental signals.</text>
</comment>
<evidence type="ECO:0000313" key="26">
    <source>
        <dbReference type="EMBL" id="OZI77688.1"/>
    </source>
</evidence>
<dbReference type="OrthoDB" id="8670869at2"/>
<evidence type="ECO:0000313" key="27">
    <source>
        <dbReference type="Proteomes" id="UP000216429"/>
    </source>
</evidence>
<keyword evidence="27" id="KW-1185">Reference proteome</keyword>
<dbReference type="CDD" id="cd17546">
    <property type="entry name" value="REC_hyHK_CKI1_RcsC-like"/>
    <property type="match status" value="1"/>
</dbReference>
<evidence type="ECO:0000256" key="8">
    <source>
        <dbReference type="ARBA" id="ARBA00022729"/>
    </source>
</evidence>
<dbReference type="CDD" id="cd00082">
    <property type="entry name" value="HisKA"/>
    <property type="match status" value="1"/>
</dbReference>
<evidence type="ECO:0000256" key="20">
    <source>
        <dbReference type="PROSITE-ProRule" id="PRU00110"/>
    </source>
</evidence>
<evidence type="ECO:0000256" key="10">
    <source>
        <dbReference type="ARBA" id="ARBA00022777"/>
    </source>
</evidence>
<evidence type="ECO:0000256" key="16">
    <source>
        <dbReference type="ARBA" id="ARBA00058004"/>
    </source>
</evidence>
<dbReference type="Gene3D" id="1.10.287.130">
    <property type="match status" value="1"/>
</dbReference>
<evidence type="ECO:0000256" key="19">
    <source>
        <dbReference type="ARBA" id="ARBA00070152"/>
    </source>
</evidence>
<evidence type="ECO:0000256" key="2">
    <source>
        <dbReference type="ARBA" id="ARBA00004651"/>
    </source>
</evidence>
<dbReference type="InterPro" id="IPR008207">
    <property type="entry name" value="Sig_transdc_His_kin_Hpt_dom"/>
</dbReference>
<dbReference type="PROSITE" id="PS50110">
    <property type="entry name" value="RESPONSE_REGULATORY"/>
    <property type="match status" value="1"/>
</dbReference>
<dbReference type="AlphaFoldDB" id="A0A261VUA4"/>
<keyword evidence="15 22" id="KW-0472">Membrane</keyword>
<proteinExistence type="predicted"/>
<dbReference type="PANTHER" id="PTHR45339">
    <property type="entry name" value="HYBRID SIGNAL TRANSDUCTION HISTIDINE KINASE J"/>
    <property type="match status" value="1"/>
</dbReference>
<dbReference type="GO" id="GO:0005524">
    <property type="term" value="F:ATP binding"/>
    <property type="evidence" value="ECO:0007669"/>
    <property type="project" value="UniProtKB-KW"/>
</dbReference>
<dbReference type="SUPFAM" id="SSF47226">
    <property type="entry name" value="Histidine-containing phosphotransfer domain, HPT domain"/>
    <property type="match status" value="1"/>
</dbReference>
<dbReference type="InterPro" id="IPR036890">
    <property type="entry name" value="HATPase_C_sf"/>
</dbReference>
<dbReference type="SUPFAM" id="SSF47384">
    <property type="entry name" value="Homodimeric domain of signal transducing histidine kinase"/>
    <property type="match status" value="1"/>
</dbReference>
<dbReference type="InterPro" id="IPR011006">
    <property type="entry name" value="CheY-like_superfamily"/>
</dbReference>
<dbReference type="Pfam" id="PF00072">
    <property type="entry name" value="Response_reg"/>
    <property type="match status" value="1"/>
</dbReference>